<dbReference type="Proteomes" id="UP001589833">
    <property type="component" value="Unassembled WGS sequence"/>
</dbReference>
<sequence>MDSNLGFLRESLSNHIENHKICQRIYNKLEQNNYANEDEFVRDLEENEATILNLVLQYELDYARNEQDEERVQQLNGVYELLLV</sequence>
<dbReference type="InterPro" id="IPR020255">
    <property type="entry name" value="CsgA"/>
</dbReference>
<accession>A0ABV6NG58</accession>
<dbReference type="EMBL" id="JBHLTR010000016">
    <property type="protein sequence ID" value="MFC0559738.1"/>
    <property type="molecule type" value="Genomic_DNA"/>
</dbReference>
<evidence type="ECO:0000313" key="2">
    <source>
        <dbReference type="Proteomes" id="UP001589833"/>
    </source>
</evidence>
<dbReference type="RefSeq" id="WP_273845606.1">
    <property type="nucleotide sequence ID" value="NZ_JAQQWT010000014.1"/>
</dbReference>
<name>A0ABV6NG58_9BACI</name>
<keyword evidence="2" id="KW-1185">Reference proteome</keyword>
<dbReference type="Pfam" id="PF17334">
    <property type="entry name" value="CsgA"/>
    <property type="match status" value="1"/>
</dbReference>
<proteinExistence type="predicted"/>
<gene>
    <name evidence="1" type="ORF">ACFFH4_11835</name>
</gene>
<reference evidence="1 2" key="1">
    <citation type="submission" date="2024-09" db="EMBL/GenBank/DDBJ databases">
        <authorList>
            <person name="Sun Q."/>
            <person name="Mori K."/>
        </authorList>
    </citation>
    <scope>NUCLEOTIDE SEQUENCE [LARGE SCALE GENOMIC DNA]</scope>
    <source>
        <strain evidence="1 2">NCAIM B.02301</strain>
    </source>
</reference>
<protein>
    <submittedName>
        <fullName evidence="1">Sporulation protein</fullName>
    </submittedName>
</protein>
<organism evidence="1 2">
    <name type="scientific">Halalkalibacter alkalisediminis</name>
    <dbReference type="NCBI Taxonomy" id="935616"/>
    <lineage>
        <taxon>Bacteria</taxon>
        <taxon>Bacillati</taxon>
        <taxon>Bacillota</taxon>
        <taxon>Bacilli</taxon>
        <taxon>Bacillales</taxon>
        <taxon>Bacillaceae</taxon>
        <taxon>Halalkalibacter</taxon>
    </lineage>
</organism>
<evidence type="ECO:0000313" key="1">
    <source>
        <dbReference type="EMBL" id="MFC0559738.1"/>
    </source>
</evidence>
<comment type="caution">
    <text evidence="1">The sequence shown here is derived from an EMBL/GenBank/DDBJ whole genome shotgun (WGS) entry which is preliminary data.</text>
</comment>